<keyword evidence="1" id="KW-0732">Signal</keyword>
<accession>A0A8J2NEE1</accession>
<evidence type="ECO:0000313" key="2">
    <source>
        <dbReference type="EMBL" id="CAG7555759.1"/>
    </source>
</evidence>
<feature type="chain" id="PRO_5035241956" evidence="1">
    <location>
        <begin position="28"/>
        <end position="213"/>
    </location>
</feature>
<comment type="caution">
    <text evidence="2">The sequence shown here is derived from an EMBL/GenBank/DDBJ whole genome shotgun (WGS) entry which is preliminary data.</text>
</comment>
<name>A0A8J2NEE1_FUSEQ</name>
<proteinExistence type="predicted"/>
<gene>
    <name evidence="2" type="ORF">FEQUK3_LOCUS1517</name>
</gene>
<dbReference type="AlphaFoldDB" id="A0A8J2NEE1"/>
<dbReference type="EMBL" id="CAJSTJ010000066">
    <property type="protein sequence ID" value="CAG7555759.1"/>
    <property type="molecule type" value="Genomic_DNA"/>
</dbReference>
<protein>
    <submittedName>
        <fullName evidence="2">Uncharacterized protein</fullName>
    </submittedName>
</protein>
<reference evidence="2" key="1">
    <citation type="submission" date="2021-05" db="EMBL/GenBank/DDBJ databases">
        <authorList>
            <person name="Khan N."/>
        </authorList>
    </citation>
    <scope>NUCLEOTIDE SEQUENCE</scope>
</reference>
<evidence type="ECO:0000256" key="1">
    <source>
        <dbReference type="SAM" id="SignalP"/>
    </source>
</evidence>
<sequence>MVLVQDSSGPRAAKLIMLCILVAEVLISDPSGIKSDSPEVRKIGYTIKKLIKIFSQPGTATNCVTAGGRHDNDHVNFRQISIYPTRDELSSTDPPYLQRLGEVFGTQFDTRSQHCRDWLFRLLHEHMLSELREDPQAAMDQKKRRRRPVILSQIKLVGNNYDVTTNRNITPYTILVACSRDVKFPPNIRQAYKRDFIINTKAFMKHDSFGAPC</sequence>
<evidence type="ECO:0000313" key="3">
    <source>
        <dbReference type="Proteomes" id="UP000693738"/>
    </source>
</evidence>
<feature type="signal peptide" evidence="1">
    <location>
        <begin position="1"/>
        <end position="27"/>
    </location>
</feature>
<dbReference type="Proteomes" id="UP000693738">
    <property type="component" value="Unassembled WGS sequence"/>
</dbReference>
<organism evidence="2 3">
    <name type="scientific">Fusarium equiseti</name>
    <name type="common">Fusarium scirpi</name>
    <dbReference type="NCBI Taxonomy" id="61235"/>
    <lineage>
        <taxon>Eukaryota</taxon>
        <taxon>Fungi</taxon>
        <taxon>Dikarya</taxon>
        <taxon>Ascomycota</taxon>
        <taxon>Pezizomycotina</taxon>
        <taxon>Sordariomycetes</taxon>
        <taxon>Hypocreomycetidae</taxon>
        <taxon>Hypocreales</taxon>
        <taxon>Nectriaceae</taxon>
        <taxon>Fusarium</taxon>
        <taxon>Fusarium incarnatum-equiseti species complex</taxon>
    </lineage>
</organism>